<comment type="caution">
    <text evidence="1">The sequence shown here is derived from an EMBL/GenBank/DDBJ whole genome shotgun (WGS) entry which is preliminary data.</text>
</comment>
<dbReference type="Proteomes" id="UP000243579">
    <property type="component" value="Unassembled WGS sequence"/>
</dbReference>
<gene>
    <name evidence="1" type="ORF">ACHHYP_20013</name>
</gene>
<keyword evidence="2" id="KW-1185">Reference proteome</keyword>
<evidence type="ECO:0000313" key="1">
    <source>
        <dbReference type="EMBL" id="OQR95178.1"/>
    </source>
</evidence>
<accession>A0A1V9ZB17</accession>
<sequence length="77" mass="8568">MCFLYCPRHTSTSCYGALSRFDGRLSSAPPNHRRSSCSSGRRCTLAYRRAFATRSGTRATTLSSAPTFPRSLKFRSP</sequence>
<evidence type="ECO:0000313" key="2">
    <source>
        <dbReference type="Proteomes" id="UP000243579"/>
    </source>
</evidence>
<name>A0A1V9ZB17_ACHHY</name>
<proteinExistence type="predicted"/>
<reference evidence="1 2" key="1">
    <citation type="journal article" date="2014" name="Genome Biol. Evol.">
        <title>The secreted proteins of Achlya hypogyna and Thraustotheca clavata identify the ancestral oomycete secretome and reveal gene acquisitions by horizontal gene transfer.</title>
        <authorList>
            <person name="Misner I."/>
            <person name="Blouin N."/>
            <person name="Leonard G."/>
            <person name="Richards T.A."/>
            <person name="Lane C.E."/>
        </authorList>
    </citation>
    <scope>NUCLEOTIDE SEQUENCE [LARGE SCALE GENOMIC DNA]</scope>
    <source>
        <strain evidence="1 2">ATCC 48635</strain>
    </source>
</reference>
<dbReference type="AlphaFoldDB" id="A0A1V9ZB17"/>
<protein>
    <submittedName>
        <fullName evidence="1">Uncharacterized protein</fullName>
    </submittedName>
</protein>
<dbReference type="EMBL" id="JNBR01000333">
    <property type="protein sequence ID" value="OQR95178.1"/>
    <property type="molecule type" value="Genomic_DNA"/>
</dbReference>
<organism evidence="1 2">
    <name type="scientific">Achlya hypogyna</name>
    <name type="common">Oomycete</name>
    <name type="synonym">Protoachlya hypogyna</name>
    <dbReference type="NCBI Taxonomy" id="1202772"/>
    <lineage>
        <taxon>Eukaryota</taxon>
        <taxon>Sar</taxon>
        <taxon>Stramenopiles</taxon>
        <taxon>Oomycota</taxon>
        <taxon>Saprolegniomycetes</taxon>
        <taxon>Saprolegniales</taxon>
        <taxon>Achlyaceae</taxon>
        <taxon>Achlya</taxon>
    </lineage>
</organism>